<evidence type="ECO:0000256" key="6">
    <source>
        <dbReference type="ARBA" id="ARBA00022989"/>
    </source>
</evidence>
<evidence type="ECO:0000259" key="12">
    <source>
        <dbReference type="Pfam" id="PF16916"/>
    </source>
</evidence>
<dbReference type="Gene3D" id="1.20.1510.10">
    <property type="entry name" value="Cation efflux protein transmembrane domain"/>
    <property type="match status" value="2"/>
</dbReference>
<feature type="domain" description="Cation efflux protein transmembrane" evidence="11">
    <location>
        <begin position="74"/>
        <end position="202"/>
    </location>
</feature>
<reference evidence="13 14" key="1">
    <citation type="journal article" date="2018" name="Plant J.">
        <title>Genome sequences of Chlorella sorokiniana UTEX 1602 and Micractinium conductrix SAG 241.80: implications to maltose excretion by a green alga.</title>
        <authorList>
            <person name="Arriola M.B."/>
            <person name="Velmurugan N."/>
            <person name="Zhang Y."/>
            <person name="Plunkett M.H."/>
            <person name="Hondzo H."/>
            <person name="Barney B.M."/>
        </authorList>
    </citation>
    <scope>NUCLEOTIDE SEQUENCE [LARGE SCALE GENOMIC DNA]</scope>
    <source>
        <strain evidence="13 14">SAG 241.80</strain>
    </source>
</reference>
<dbReference type="STRING" id="554055.A0A2P6V2G1"/>
<keyword evidence="4 10" id="KW-0812">Transmembrane</keyword>
<keyword evidence="8 10" id="KW-0472">Membrane</keyword>
<feature type="domain" description="Cation efflux protein cytoplasmic" evidence="12">
    <location>
        <begin position="457"/>
        <end position="523"/>
    </location>
</feature>
<dbReference type="Proteomes" id="UP000239649">
    <property type="component" value="Unassembled WGS sequence"/>
</dbReference>
<evidence type="ECO:0000256" key="9">
    <source>
        <dbReference type="SAM" id="MobiDB-lite"/>
    </source>
</evidence>
<comment type="subcellular location">
    <subcellularLocation>
        <location evidence="1">Membrane</location>
        <topology evidence="1">Multi-pass membrane protein</topology>
    </subcellularLocation>
</comment>
<dbReference type="GO" id="GO:0005886">
    <property type="term" value="C:plasma membrane"/>
    <property type="evidence" value="ECO:0007669"/>
    <property type="project" value="TreeGrafter"/>
</dbReference>
<evidence type="ECO:0000313" key="13">
    <source>
        <dbReference type="EMBL" id="PSC68288.1"/>
    </source>
</evidence>
<feature type="compositionally biased region" description="Basic residues" evidence="9">
    <location>
        <begin position="286"/>
        <end position="295"/>
    </location>
</feature>
<organism evidence="13 14">
    <name type="scientific">Micractinium conductrix</name>
    <dbReference type="NCBI Taxonomy" id="554055"/>
    <lineage>
        <taxon>Eukaryota</taxon>
        <taxon>Viridiplantae</taxon>
        <taxon>Chlorophyta</taxon>
        <taxon>core chlorophytes</taxon>
        <taxon>Trebouxiophyceae</taxon>
        <taxon>Chlorellales</taxon>
        <taxon>Chlorellaceae</taxon>
        <taxon>Chlorella clade</taxon>
        <taxon>Micractinium</taxon>
    </lineage>
</organism>
<sequence>MGRHSDAGNEAAESSHSSPLLTSHLAEGASPRVRASPSPRSLLPTFPRNVSICQLAGGASDEESAAHKRIQRKLIAALILAFIFMIVEVVGGIFAHSLAIITDAAHLLSDVSGFAVAVLAAYWAKRRSHEHFSYGYHRVEVLGALASVMTVWLVTGVLLFEAVQRIITPEPVNGKLMFIIAVTGVVVNLLMLAILGHHHHGHGGGCSGHSHGHSNDHAHEHEHGGACGGHAHAHKHGGEGGGGAKRQLALNGAAAGEAAGGGCNGHHHSHSEGEGSDLEAAEQGHAHAHPHAHAHSHGDDEHAHGACAGHSLSHRHAHVHSEDEGEEHHCSGHTPILKPGGTRSCADGEHTHAHGSSGVLAAPAPAANGGGGGGGHSHDHANMNVRGAIIHVIGDFVQSIGVCIAGALIWWHQDDPRWFIADPICTFLFAVLVLWTTRAILRDISDVLMERVPRGLCIKTINDDMSRVPGVEEVHDLHVWSLTPGIPLLCAHITLSQEADATAVLHALTAHCRGIGIDHSTIQLILNGSACPCDA</sequence>
<keyword evidence="5" id="KW-0864">Zinc transport</keyword>
<dbReference type="PANTHER" id="PTHR11562:SF17">
    <property type="entry name" value="RE54080P-RELATED"/>
    <property type="match status" value="1"/>
</dbReference>
<dbReference type="EMBL" id="LHPF02000039">
    <property type="protein sequence ID" value="PSC68288.1"/>
    <property type="molecule type" value="Genomic_DNA"/>
</dbReference>
<name>A0A2P6V2G1_9CHLO</name>
<feature type="domain" description="Cation efflux protein transmembrane" evidence="11">
    <location>
        <begin position="376"/>
        <end position="449"/>
    </location>
</feature>
<dbReference type="OrthoDB" id="9944568at2759"/>
<evidence type="ECO:0000313" key="14">
    <source>
        <dbReference type="Proteomes" id="UP000239649"/>
    </source>
</evidence>
<dbReference type="NCBIfam" id="TIGR01297">
    <property type="entry name" value="CDF"/>
    <property type="match status" value="1"/>
</dbReference>
<feature type="transmembrane region" description="Helical" evidence="10">
    <location>
        <begin position="144"/>
        <end position="164"/>
    </location>
</feature>
<feature type="transmembrane region" description="Helical" evidence="10">
    <location>
        <begin position="74"/>
        <end position="98"/>
    </location>
</feature>
<evidence type="ECO:0000256" key="1">
    <source>
        <dbReference type="ARBA" id="ARBA00004141"/>
    </source>
</evidence>
<dbReference type="SUPFAM" id="SSF161111">
    <property type="entry name" value="Cation efflux protein transmembrane domain-like"/>
    <property type="match status" value="1"/>
</dbReference>
<feature type="compositionally biased region" description="Basic and acidic residues" evidence="9">
    <location>
        <begin position="213"/>
        <end position="224"/>
    </location>
</feature>
<accession>A0A2P6V2G1</accession>
<evidence type="ECO:0000259" key="11">
    <source>
        <dbReference type="Pfam" id="PF01545"/>
    </source>
</evidence>
<evidence type="ECO:0000256" key="7">
    <source>
        <dbReference type="ARBA" id="ARBA00023065"/>
    </source>
</evidence>
<gene>
    <name evidence="13" type="ORF">C2E20_8102</name>
</gene>
<evidence type="ECO:0000256" key="2">
    <source>
        <dbReference type="ARBA" id="ARBA00008873"/>
    </source>
</evidence>
<dbReference type="InterPro" id="IPR058533">
    <property type="entry name" value="Cation_efflux_TM"/>
</dbReference>
<keyword evidence="5" id="KW-0862">Zinc</keyword>
<feature type="compositionally biased region" description="Basic and acidic residues" evidence="9">
    <location>
        <begin position="319"/>
        <end position="330"/>
    </location>
</feature>
<dbReference type="Pfam" id="PF01545">
    <property type="entry name" value="Cation_efflux"/>
    <property type="match status" value="2"/>
</dbReference>
<evidence type="ECO:0000256" key="8">
    <source>
        <dbReference type="ARBA" id="ARBA00023136"/>
    </source>
</evidence>
<dbReference type="PANTHER" id="PTHR11562">
    <property type="entry name" value="CATION EFFLUX PROTEIN/ ZINC TRANSPORTER"/>
    <property type="match status" value="1"/>
</dbReference>
<feature type="transmembrane region" description="Helical" evidence="10">
    <location>
        <begin position="388"/>
        <end position="412"/>
    </location>
</feature>
<keyword evidence="6 10" id="KW-1133">Transmembrane helix</keyword>
<feature type="transmembrane region" description="Helical" evidence="10">
    <location>
        <begin position="104"/>
        <end position="124"/>
    </location>
</feature>
<feature type="region of interest" description="Disordered" evidence="9">
    <location>
        <begin position="1"/>
        <end position="21"/>
    </location>
</feature>
<evidence type="ECO:0000256" key="10">
    <source>
        <dbReference type="SAM" id="Phobius"/>
    </source>
</evidence>
<dbReference type="InterPro" id="IPR027469">
    <property type="entry name" value="Cation_efflux_TMD_sf"/>
</dbReference>
<proteinExistence type="inferred from homology"/>
<feature type="region of interest" description="Disordered" evidence="9">
    <location>
        <begin position="202"/>
        <end position="379"/>
    </location>
</feature>
<comment type="caution">
    <text evidence="13">The sequence shown here is derived from an EMBL/GenBank/DDBJ whole genome shotgun (WGS) entry which is preliminary data.</text>
</comment>
<dbReference type="Pfam" id="PF16916">
    <property type="entry name" value="ZT_dimer"/>
    <property type="match status" value="1"/>
</dbReference>
<feature type="transmembrane region" description="Helical" evidence="10">
    <location>
        <begin position="418"/>
        <end position="441"/>
    </location>
</feature>
<keyword evidence="3" id="KW-0813">Transport</keyword>
<dbReference type="AlphaFoldDB" id="A0A2P6V2G1"/>
<dbReference type="GO" id="GO:0005385">
    <property type="term" value="F:zinc ion transmembrane transporter activity"/>
    <property type="evidence" value="ECO:0007669"/>
    <property type="project" value="TreeGrafter"/>
</dbReference>
<evidence type="ECO:0000256" key="5">
    <source>
        <dbReference type="ARBA" id="ARBA00022906"/>
    </source>
</evidence>
<dbReference type="InterPro" id="IPR050681">
    <property type="entry name" value="CDF/SLC30A"/>
</dbReference>
<feature type="transmembrane region" description="Helical" evidence="10">
    <location>
        <begin position="176"/>
        <end position="195"/>
    </location>
</feature>
<keyword evidence="14" id="KW-1185">Reference proteome</keyword>
<dbReference type="InterPro" id="IPR027470">
    <property type="entry name" value="Cation_efflux_CTD"/>
</dbReference>
<comment type="similarity">
    <text evidence="2">Belongs to the cation diffusion facilitator (CDF) transporter (TC 2.A.4) family. SLC30A subfamily.</text>
</comment>
<evidence type="ECO:0000256" key="3">
    <source>
        <dbReference type="ARBA" id="ARBA00022448"/>
    </source>
</evidence>
<dbReference type="InterPro" id="IPR002524">
    <property type="entry name" value="Cation_efflux"/>
</dbReference>
<keyword evidence="7" id="KW-0406">Ion transport</keyword>
<protein>
    <submittedName>
        <fullName evidence="13">Zinc transporter 8 isoform X1</fullName>
    </submittedName>
</protein>
<evidence type="ECO:0000256" key="4">
    <source>
        <dbReference type="ARBA" id="ARBA00022692"/>
    </source>
</evidence>